<dbReference type="GO" id="GO:0008168">
    <property type="term" value="F:methyltransferase activity"/>
    <property type="evidence" value="ECO:0007669"/>
    <property type="project" value="UniProtKB-UniRule"/>
</dbReference>
<gene>
    <name evidence="5 6" type="primary">cbiD</name>
    <name evidence="6" type="ORF">OM075_11665</name>
</gene>
<comment type="caution">
    <text evidence="6">The sequence shown here is derived from an EMBL/GenBank/DDBJ whole genome shotgun (WGS) entry which is preliminary data.</text>
</comment>
<comment type="similarity">
    <text evidence="5">Belongs to the CbiD family.</text>
</comment>
<dbReference type="EMBL" id="JAPDPJ010000024">
    <property type="protein sequence ID" value="MCW3787130.1"/>
    <property type="molecule type" value="Genomic_DNA"/>
</dbReference>
<evidence type="ECO:0000313" key="6">
    <source>
        <dbReference type="EMBL" id="MCW3787130.1"/>
    </source>
</evidence>
<dbReference type="PANTHER" id="PTHR35863:SF1">
    <property type="entry name" value="COBALT-PRECORRIN-5B C(1)-METHYLTRANSFERASE"/>
    <property type="match status" value="1"/>
</dbReference>
<keyword evidence="4 5" id="KW-0949">S-adenosyl-L-methionine</keyword>
<comment type="pathway">
    <text evidence="5">Cofactor biosynthesis; adenosylcobalamin biosynthesis; cob(II)yrinate a,c-diamide from sirohydrochlorin (anaerobic route): step 6/10.</text>
</comment>
<dbReference type="RefSeq" id="WP_301190695.1">
    <property type="nucleotide sequence ID" value="NZ_JAPDPJ010000024.1"/>
</dbReference>
<dbReference type="SUPFAM" id="SSF111342">
    <property type="entry name" value="CbiD-like"/>
    <property type="match status" value="1"/>
</dbReference>
<evidence type="ECO:0000256" key="1">
    <source>
        <dbReference type="ARBA" id="ARBA00022573"/>
    </source>
</evidence>
<keyword evidence="2 5" id="KW-0489">Methyltransferase</keyword>
<organism evidence="6 7">
    <name type="scientific">Plebeiibacterium sediminum</name>
    <dbReference type="NCBI Taxonomy" id="2992112"/>
    <lineage>
        <taxon>Bacteria</taxon>
        <taxon>Pseudomonadati</taxon>
        <taxon>Bacteroidota</taxon>
        <taxon>Bacteroidia</taxon>
        <taxon>Marinilabiliales</taxon>
        <taxon>Marinilabiliaceae</taxon>
        <taxon>Plebeiibacterium</taxon>
    </lineage>
</organism>
<dbReference type="GO" id="GO:0032259">
    <property type="term" value="P:methylation"/>
    <property type="evidence" value="ECO:0007669"/>
    <property type="project" value="UniProtKB-KW"/>
</dbReference>
<evidence type="ECO:0000256" key="2">
    <source>
        <dbReference type="ARBA" id="ARBA00022603"/>
    </source>
</evidence>
<sequence>MISKETEHKELKNGLTTGTCASAVAKAAVYMLVNQEMIKHVAITLPSGSEVILEINDSSINKNQTQCATIKDAGDDPDITHGATICASAKFIDGNDIKIIGGKGIGRVTKPGLAVEVGQPAINPVPLKMIKQSIAEVLPKGKGVAVEISIPEGEKLAKKTFNPQLGIVGGLSVLGTTGIVKPMSEEALKDSLVVKLNQIEAYGFKEAIFSPGNYSTSFSKENLNINEEWVVLTSNYIGFMLEQAIIQNFKKVVIVGHLGKLIKIAGGIFHTHSRIADARNEIMASHYFKFSKDAEGFDLIMQSNTTEEAISFVKDAAFWNYLANTMKKRAELYCHGDLEVEIVLLSQKAGLLATTSEALSIINHIHHEK</sequence>
<comment type="catalytic activity">
    <reaction evidence="5">
        <text>Co-precorrin-5B + S-adenosyl-L-methionine = Co-precorrin-6A + S-adenosyl-L-homocysteine</text>
        <dbReference type="Rhea" id="RHEA:26285"/>
        <dbReference type="ChEBI" id="CHEBI:57856"/>
        <dbReference type="ChEBI" id="CHEBI:59789"/>
        <dbReference type="ChEBI" id="CHEBI:60063"/>
        <dbReference type="ChEBI" id="CHEBI:60064"/>
        <dbReference type="EC" id="2.1.1.195"/>
    </reaction>
</comment>
<dbReference type="AlphaFoldDB" id="A0AAE3M5C9"/>
<keyword evidence="3 5" id="KW-0808">Transferase</keyword>
<dbReference type="NCBIfam" id="TIGR00312">
    <property type="entry name" value="cbiD"/>
    <property type="match status" value="1"/>
</dbReference>
<keyword evidence="7" id="KW-1185">Reference proteome</keyword>
<comment type="function">
    <text evidence="5">Catalyzes the methylation of C-1 in cobalt-precorrin-5B to form cobalt-precorrin-6A.</text>
</comment>
<dbReference type="PIRSF" id="PIRSF026782">
    <property type="entry name" value="CbiD"/>
    <property type="match status" value="1"/>
</dbReference>
<dbReference type="InterPro" id="IPR036074">
    <property type="entry name" value="CbiD_sf"/>
</dbReference>
<dbReference type="PANTHER" id="PTHR35863">
    <property type="entry name" value="COBALT-PRECORRIN-5B C(1)-METHYLTRANSFERASE"/>
    <property type="match status" value="1"/>
</dbReference>
<evidence type="ECO:0000256" key="4">
    <source>
        <dbReference type="ARBA" id="ARBA00022691"/>
    </source>
</evidence>
<evidence type="ECO:0000256" key="3">
    <source>
        <dbReference type="ARBA" id="ARBA00022679"/>
    </source>
</evidence>
<dbReference type="Gene3D" id="3.30.2110.10">
    <property type="entry name" value="CbiD-like"/>
    <property type="match status" value="1"/>
</dbReference>
<proteinExistence type="inferred from homology"/>
<evidence type="ECO:0000313" key="7">
    <source>
        <dbReference type="Proteomes" id="UP001209229"/>
    </source>
</evidence>
<dbReference type="GO" id="GO:0019251">
    <property type="term" value="P:anaerobic cobalamin biosynthetic process"/>
    <property type="evidence" value="ECO:0007669"/>
    <property type="project" value="UniProtKB-UniRule"/>
</dbReference>
<dbReference type="Proteomes" id="UP001209229">
    <property type="component" value="Unassembled WGS sequence"/>
</dbReference>
<dbReference type="EC" id="2.1.1.195" evidence="5"/>
<dbReference type="InterPro" id="IPR002748">
    <property type="entry name" value="CbiD"/>
</dbReference>
<reference evidence="6" key="1">
    <citation type="submission" date="2022-10" db="EMBL/GenBank/DDBJ databases">
        <authorList>
            <person name="Yu W.X."/>
        </authorList>
    </citation>
    <scope>NUCLEOTIDE SEQUENCE</scope>
    <source>
        <strain evidence="6">AAT</strain>
    </source>
</reference>
<keyword evidence="1 5" id="KW-0169">Cobalamin biosynthesis</keyword>
<accession>A0AAE3M5C9</accession>
<name>A0AAE3M5C9_9BACT</name>
<evidence type="ECO:0000256" key="5">
    <source>
        <dbReference type="HAMAP-Rule" id="MF_00787"/>
    </source>
</evidence>
<dbReference type="HAMAP" id="MF_00787">
    <property type="entry name" value="CbiD"/>
    <property type="match status" value="1"/>
</dbReference>
<dbReference type="Pfam" id="PF01888">
    <property type="entry name" value="CbiD"/>
    <property type="match status" value="1"/>
</dbReference>
<protein>
    <recommendedName>
        <fullName evidence="5">Cobalt-precorrin-5B C(1)-methyltransferase</fullName>
        <ecNumber evidence="5">2.1.1.195</ecNumber>
    </recommendedName>
    <alternativeName>
        <fullName evidence="5">Cobalt-precorrin-6A synthase</fullName>
    </alternativeName>
</protein>